<name>A0A1G6NFJ9_9PSEU</name>
<evidence type="ECO:0000259" key="1">
    <source>
        <dbReference type="PROSITE" id="PS51186"/>
    </source>
</evidence>
<accession>A0A1G6NFJ9</accession>
<dbReference type="RefSeq" id="WP_228771504.1">
    <property type="nucleotide sequence ID" value="NZ_FMZZ01000003.1"/>
</dbReference>
<dbReference type="EMBL" id="FMZZ01000003">
    <property type="protein sequence ID" value="SDC66649.1"/>
    <property type="molecule type" value="Genomic_DNA"/>
</dbReference>
<dbReference type="Pfam" id="PF13673">
    <property type="entry name" value="Acetyltransf_10"/>
    <property type="match status" value="1"/>
</dbReference>
<protein>
    <submittedName>
        <fullName evidence="2">ElaA protein</fullName>
    </submittedName>
</protein>
<keyword evidence="3" id="KW-1185">Reference proteome</keyword>
<feature type="domain" description="N-acetyltransferase" evidence="1">
    <location>
        <begin position="7"/>
        <end position="145"/>
    </location>
</feature>
<dbReference type="InterPro" id="IPR016181">
    <property type="entry name" value="Acyl_CoA_acyltransferase"/>
</dbReference>
<dbReference type="PROSITE" id="PS51186">
    <property type="entry name" value="GNAT"/>
    <property type="match status" value="1"/>
</dbReference>
<dbReference type="GO" id="GO:0016747">
    <property type="term" value="F:acyltransferase activity, transferring groups other than amino-acyl groups"/>
    <property type="evidence" value="ECO:0007669"/>
    <property type="project" value="InterPro"/>
</dbReference>
<evidence type="ECO:0000313" key="3">
    <source>
        <dbReference type="Proteomes" id="UP000199501"/>
    </source>
</evidence>
<proteinExistence type="predicted"/>
<dbReference type="STRING" id="1271860.SAMN05216174_103342"/>
<reference evidence="3" key="1">
    <citation type="submission" date="2016-10" db="EMBL/GenBank/DDBJ databases">
        <authorList>
            <person name="Varghese N."/>
            <person name="Submissions S."/>
        </authorList>
    </citation>
    <scope>NUCLEOTIDE SEQUENCE [LARGE SCALE GENOMIC DNA]</scope>
    <source>
        <strain evidence="3">IBRC-M 10403</strain>
    </source>
</reference>
<dbReference type="SUPFAM" id="SSF55729">
    <property type="entry name" value="Acyl-CoA N-acyltransferases (Nat)"/>
    <property type="match status" value="1"/>
</dbReference>
<dbReference type="InterPro" id="IPR000182">
    <property type="entry name" value="GNAT_dom"/>
</dbReference>
<evidence type="ECO:0000313" key="2">
    <source>
        <dbReference type="EMBL" id="SDC66649.1"/>
    </source>
</evidence>
<gene>
    <name evidence="2" type="ORF">SAMN05216174_103342</name>
</gene>
<sequence length="146" mass="16397">MSALHSACGPDLTADTLYRLLRLRVEVFMLEQDCLYQELDGRDRLPDTVHLWWQPDDEPLAYLRVLGAPGGERRVGRVCVARQARGTGLGGRLMAAALAHIGSDESVLDAQVHVRDMYTRFGYLPEGEVFDDHGVDHIRMRRPATP</sequence>
<dbReference type="CDD" id="cd04301">
    <property type="entry name" value="NAT_SF"/>
    <property type="match status" value="1"/>
</dbReference>
<organism evidence="2 3">
    <name type="scientific">Actinokineospora iranica</name>
    <dbReference type="NCBI Taxonomy" id="1271860"/>
    <lineage>
        <taxon>Bacteria</taxon>
        <taxon>Bacillati</taxon>
        <taxon>Actinomycetota</taxon>
        <taxon>Actinomycetes</taxon>
        <taxon>Pseudonocardiales</taxon>
        <taxon>Pseudonocardiaceae</taxon>
        <taxon>Actinokineospora</taxon>
    </lineage>
</organism>
<dbReference type="Gene3D" id="3.40.630.30">
    <property type="match status" value="1"/>
</dbReference>
<dbReference type="Proteomes" id="UP000199501">
    <property type="component" value="Unassembled WGS sequence"/>
</dbReference>
<dbReference type="AlphaFoldDB" id="A0A1G6NFJ9"/>